<dbReference type="Proteomes" id="UP000426772">
    <property type="component" value="Unassembled WGS sequence"/>
</dbReference>
<gene>
    <name evidence="1" type="ORF">D9O29_05125</name>
</gene>
<organism evidence="1 2">
    <name type="scientific">Pantoea vagans</name>
    <dbReference type="NCBI Taxonomy" id="470934"/>
    <lineage>
        <taxon>Bacteria</taxon>
        <taxon>Pseudomonadati</taxon>
        <taxon>Pseudomonadota</taxon>
        <taxon>Gammaproteobacteria</taxon>
        <taxon>Enterobacterales</taxon>
        <taxon>Erwiniaceae</taxon>
        <taxon>Pantoea</taxon>
    </lineage>
</organism>
<proteinExistence type="predicted"/>
<protein>
    <submittedName>
        <fullName evidence="1">Uncharacterized protein</fullName>
    </submittedName>
</protein>
<reference evidence="1 2" key="1">
    <citation type="submission" date="2018-10" db="EMBL/GenBank/DDBJ databases">
        <title>Draft genome sequence of Pantoea vagans isolated from corpses of the sugarcane aphid Melanaphis sacchari Zehntner.</title>
        <authorList>
            <person name="Toledo E."/>
            <person name="Pena G."/>
            <person name="Lozano L."/>
        </authorList>
    </citation>
    <scope>NUCLEOTIDE SEQUENCE [LARGE SCALE GENOMIC DNA]</scope>
    <source>
        <strain evidence="1 2">ET-90</strain>
    </source>
</reference>
<dbReference type="EMBL" id="RCNL01000002">
    <property type="protein sequence ID" value="TXL79662.1"/>
    <property type="molecule type" value="Genomic_DNA"/>
</dbReference>
<name>A0ABY3LIE6_9GAMM</name>
<accession>A0ABY3LIE6</accession>
<keyword evidence="2" id="KW-1185">Reference proteome</keyword>
<evidence type="ECO:0000313" key="2">
    <source>
        <dbReference type="Proteomes" id="UP000426772"/>
    </source>
</evidence>
<evidence type="ECO:0000313" key="1">
    <source>
        <dbReference type="EMBL" id="TXL79662.1"/>
    </source>
</evidence>
<comment type="caution">
    <text evidence="1">The sequence shown here is derived from an EMBL/GenBank/DDBJ whole genome shotgun (WGS) entry which is preliminary data.</text>
</comment>
<sequence>MTGEKSALWHVTEIAADFYATTTCVTEIMRHFTDLKDARIAANYLVSAIAIVLHRFNGDNSFEEQSIPIGSHPKPFVRLELALPVIFERLSVPDSDERKQLINTGGRSAMSVSLYWLRVHTKFDGIPDHYFIEGMLTRPGVADYLKIIISKWDEIEPKVMSLNRFGKGWQILRFSTALRERLENNEFK</sequence>